<dbReference type="InterPro" id="IPR036188">
    <property type="entry name" value="FAD/NAD-bd_sf"/>
</dbReference>
<keyword evidence="4 8" id="KW-0732">Signal</keyword>
<dbReference type="PANTHER" id="PTHR15944:SF0">
    <property type="entry name" value="PRENYLCYSTEINE LYASE DOMAIN-CONTAINING PROTEIN"/>
    <property type="match status" value="1"/>
</dbReference>
<dbReference type="InterPro" id="IPR010795">
    <property type="entry name" value="Prenylcys_lyase"/>
</dbReference>
<dbReference type="Proteomes" id="UP000009168">
    <property type="component" value="Unassembled WGS sequence"/>
</dbReference>
<evidence type="ECO:0000313" key="11">
    <source>
        <dbReference type="Proteomes" id="UP000009168"/>
    </source>
</evidence>
<dbReference type="KEGG" id="tet:TTHERM_00158490"/>
<feature type="signal peptide" evidence="8">
    <location>
        <begin position="1"/>
        <end position="22"/>
    </location>
</feature>
<keyword evidence="5" id="KW-0274">FAD</keyword>
<evidence type="ECO:0000313" key="10">
    <source>
        <dbReference type="EMBL" id="EAR89532.2"/>
    </source>
</evidence>
<reference evidence="11" key="1">
    <citation type="journal article" date="2006" name="PLoS Biol.">
        <title>Macronuclear genome sequence of the ciliate Tetrahymena thermophila, a model eukaryote.</title>
        <authorList>
            <person name="Eisen J.A."/>
            <person name="Coyne R.S."/>
            <person name="Wu M."/>
            <person name="Wu D."/>
            <person name="Thiagarajan M."/>
            <person name="Wortman J.R."/>
            <person name="Badger J.H."/>
            <person name="Ren Q."/>
            <person name="Amedeo P."/>
            <person name="Jones K.M."/>
            <person name="Tallon L.J."/>
            <person name="Delcher A.L."/>
            <person name="Salzberg S.L."/>
            <person name="Silva J.C."/>
            <person name="Haas B.J."/>
            <person name="Majoros W.H."/>
            <person name="Farzad M."/>
            <person name="Carlton J.M."/>
            <person name="Smith R.K. Jr."/>
            <person name="Garg J."/>
            <person name="Pearlman R.E."/>
            <person name="Karrer K.M."/>
            <person name="Sun L."/>
            <person name="Manning G."/>
            <person name="Elde N.C."/>
            <person name="Turkewitz A.P."/>
            <person name="Asai D.J."/>
            <person name="Wilkes D.E."/>
            <person name="Wang Y."/>
            <person name="Cai H."/>
            <person name="Collins K."/>
            <person name="Stewart B.A."/>
            <person name="Lee S.R."/>
            <person name="Wilamowska K."/>
            <person name="Weinberg Z."/>
            <person name="Ruzzo W.L."/>
            <person name="Wloga D."/>
            <person name="Gaertig J."/>
            <person name="Frankel J."/>
            <person name="Tsao C.-C."/>
            <person name="Gorovsky M.A."/>
            <person name="Keeling P.J."/>
            <person name="Waller R.F."/>
            <person name="Patron N.J."/>
            <person name="Cherry J.M."/>
            <person name="Stover N.A."/>
            <person name="Krieger C.J."/>
            <person name="del Toro C."/>
            <person name="Ryder H.F."/>
            <person name="Williamson S.C."/>
            <person name="Barbeau R.A."/>
            <person name="Hamilton E.P."/>
            <person name="Orias E."/>
        </authorList>
    </citation>
    <scope>NUCLEOTIDE SEQUENCE [LARGE SCALE GENOMIC DNA]</scope>
    <source>
        <strain evidence="11">SB210</strain>
    </source>
</reference>
<dbReference type="GeneID" id="7835186"/>
<protein>
    <submittedName>
        <fullName evidence="10">Prenylcysteine oxidase</fullName>
    </submittedName>
</protein>
<dbReference type="HOGENOM" id="CLU_630911_0_0_1"/>
<dbReference type="Gene3D" id="3.30.70.1990">
    <property type="match status" value="1"/>
</dbReference>
<evidence type="ECO:0000256" key="4">
    <source>
        <dbReference type="ARBA" id="ARBA00022729"/>
    </source>
</evidence>
<evidence type="ECO:0000256" key="6">
    <source>
        <dbReference type="ARBA" id="ARBA00023002"/>
    </source>
</evidence>
<evidence type="ECO:0000256" key="1">
    <source>
        <dbReference type="ARBA" id="ARBA00001974"/>
    </source>
</evidence>
<proteinExistence type="inferred from homology"/>
<dbReference type="InParanoid" id="Q22W85"/>
<dbReference type="PANTHER" id="PTHR15944">
    <property type="entry name" value="FARNESYLCYSTEINE LYASE"/>
    <property type="match status" value="1"/>
</dbReference>
<keyword evidence="6" id="KW-0560">Oxidoreductase</keyword>
<dbReference type="EMBL" id="GG662820">
    <property type="protein sequence ID" value="EAR89532.2"/>
    <property type="molecule type" value="Genomic_DNA"/>
</dbReference>
<dbReference type="OrthoDB" id="437369at2759"/>
<name>Q22W85_TETTS</name>
<organism evidence="10 11">
    <name type="scientific">Tetrahymena thermophila (strain SB210)</name>
    <dbReference type="NCBI Taxonomy" id="312017"/>
    <lineage>
        <taxon>Eukaryota</taxon>
        <taxon>Sar</taxon>
        <taxon>Alveolata</taxon>
        <taxon>Ciliophora</taxon>
        <taxon>Intramacronucleata</taxon>
        <taxon>Oligohymenophorea</taxon>
        <taxon>Hymenostomatida</taxon>
        <taxon>Tetrahymenina</taxon>
        <taxon>Tetrahymenidae</taxon>
        <taxon>Tetrahymena</taxon>
    </lineage>
</organism>
<dbReference type="AlphaFoldDB" id="Q22W85"/>
<gene>
    <name evidence="10" type="ORF">TTHERM_00158490</name>
</gene>
<evidence type="ECO:0000256" key="7">
    <source>
        <dbReference type="ARBA" id="ARBA00023180"/>
    </source>
</evidence>
<dbReference type="GO" id="GO:0030328">
    <property type="term" value="P:prenylcysteine catabolic process"/>
    <property type="evidence" value="ECO:0007669"/>
    <property type="project" value="InterPro"/>
</dbReference>
<keyword evidence="3" id="KW-0285">Flavoprotein</keyword>
<dbReference type="GO" id="GO:0001735">
    <property type="term" value="F:prenylcysteine oxidase activity"/>
    <property type="evidence" value="ECO:0007669"/>
    <property type="project" value="InterPro"/>
</dbReference>
<dbReference type="STRING" id="312017.Q22W85"/>
<evidence type="ECO:0000256" key="5">
    <source>
        <dbReference type="ARBA" id="ARBA00022827"/>
    </source>
</evidence>
<keyword evidence="11" id="KW-1185">Reference proteome</keyword>
<comment type="cofactor">
    <cofactor evidence="1">
        <name>FAD</name>
        <dbReference type="ChEBI" id="CHEBI:57692"/>
    </cofactor>
</comment>
<dbReference type="SUPFAM" id="SSF51905">
    <property type="entry name" value="FAD/NAD(P)-binding domain"/>
    <property type="match status" value="1"/>
</dbReference>
<evidence type="ECO:0000256" key="2">
    <source>
        <dbReference type="ARBA" id="ARBA00009967"/>
    </source>
</evidence>
<dbReference type="InterPro" id="IPR017046">
    <property type="entry name" value="Prenylcysteine_Oxase1"/>
</dbReference>
<dbReference type="Pfam" id="PF07156">
    <property type="entry name" value="Prenylcys_lyase"/>
    <property type="match status" value="1"/>
</dbReference>
<evidence type="ECO:0000256" key="3">
    <source>
        <dbReference type="ARBA" id="ARBA00022630"/>
    </source>
</evidence>
<comment type="similarity">
    <text evidence="2">Belongs to the prenylcysteine oxidase family.</text>
</comment>
<feature type="chain" id="PRO_5004201152" evidence="8">
    <location>
        <begin position="23"/>
        <end position="492"/>
    </location>
</feature>
<dbReference type="Pfam" id="PF13450">
    <property type="entry name" value="NAD_binding_8"/>
    <property type="match status" value="1"/>
</dbReference>
<keyword evidence="7" id="KW-0325">Glycoprotein</keyword>
<dbReference type="GO" id="GO:0030327">
    <property type="term" value="P:prenylated protein catabolic process"/>
    <property type="evidence" value="ECO:0007669"/>
    <property type="project" value="TreeGrafter"/>
</dbReference>
<dbReference type="RefSeq" id="XP_001009777.2">
    <property type="nucleotide sequence ID" value="XM_001009777.2"/>
</dbReference>
<dbReference type="Gene3D" id="3.50.50.60">
    <property type="entry name" value="FAD/NAD(P)-binding domain"/>
    <property type="match status" value="1"/>
</dbReference>
<evidence type="ECO:0000256" key="8">
    <source>
        <dbReference type="SAM" id="SignalP"/>
    </source>
</evidence>
<feature type="domain" description="Prenylcysteine lyase" evidence="9">
    <location>
        <begin position="154"/>
        <end position="485"/>
    </location>
</feature>
<evidence type="ECO:0000259" key="9">
    <source>
        <dbReference type="Pfam" id="PF07156"/>
    </source>
</evidence>
<accession>Q22W85</accession>
<dbReference type="Gene3D" id="1.10.405.20">
    <property type="match status" value="1"/>
</dbReference>
<sequence length="492" mass="57455">MNFVVLIQILLFFSVLFVISDAKQEKKQKIAIIGGGIGGAFLQIQLRQIFGENAEISVFEKQDRLGGRCMSFQYEGKYYELGKQRFTDYDKLFLDYVKTVNMTISKSSSTTLGIYNEEGYVFLLNTFFLFKPITFLFNFPVSSSSYMFAYNSNWEKINRIYDQIDQNQYQNFRQLLQACSLDDMLDYAFDEYVQSESYYLIRKSFTNSFLRSISVLVLDQKENINALAGFQSQFTGSGQIRNMEEGLEQFVNKLFNIKLDIKSQIKINLNTNVNFIEKLHPINDSDYQFRLHFNETFQDFDQVVIAFPLEQNENPNLFFKNFSENQSIFQQNLKSGYYSNYVITYVKAINPLYSYFGFNITDNYPELMVPYDQDKSEFYKILKVCNKCLQDRSSLFQITSKQKLNQAQINNIFGESSKIIKQKEWDALIPNVKNYETNEIADYQLLNGLYYLHSAEQAVPFLAFEAISAKIVSNLMNPSFQNKKTQQQTSDL</sequence>